<evidence type="ECO:0000313" key="2">
    <source>
        <dbReference type="EMBL" id="KUG53559.1"/>
    </source>
</evidence>
<feature type="transmembrane region" description="Helical" evidence="1">
    <location>
        <begin position="6"/>
        <end position="26"/>
    </location>
</feature>
<evidence type="ECO:0000313" key="3">
    <source>
        <dbReference type="Proteomes" id="UP000054837"/>
    </source>
</evidence>
<protein>
    <recommendedName>
        <fullName evidence="4">YggT family protein</fullName>
    </recommendedName>
</protein>
<keyword evidence="1" id="KW-0472">Membrane</keyword>
<sequence length="94" mass="10380">MIGQILALVLNLYFFVLIARLVFDWVQVFAREWRPKGPVLVLANGVYSLTDPPLRALRRVIPPLRLGGVALDLGFLVLIIAVGIGRSLALSLPF</sequence>
<keyword evidence="3" id="KW-1185">Reference proteome</keyword>
<comment type="caution">
    <text evidence="2">The sequence shown here is derived from an EMBL/GenBank/DDBJ whole genome shotgun (WGS) entry which is preliminary data.</text>
</comment>
<proteinExistence type="predicted"/>
<evidence type="ECO:0000256" key="1">
    <source>
        <dbReference type="SAM" id="Phobius"/>
    </source>
</evidence>
<dbReference type="Pfam" id="PF02325">
    <property type="entry name" value="CCB3_YggT"/>
    <property type="match status" value="1"/>
</dbReference>
<keyword evidence="1" id="KW-0812">Transmembrane</keyword>
<dbReference type="InterPro" id="IPR003425">
    <property type="entry name" value="CCB3/YggT"/>
</dbReference>
<dbReference type="GO" id="GO:0016020">
    <property type="term" value="C:membrane"/>
    <property type="evidence" value="ECO:0007669"/>
    <property type="project" value="InterPro"/>
</dbReference>
<reference evidence="2 3" key="1">
    <citation type="submission" date="2015-12" db="EMBL/GenBank/DDBJ databases">
        <title>Serinicoccus chungangenesis strain CD08_5 genome sequencing and assembly.</title>
        <authorList>
            <person name="Chander A.M."/>
            <person name="Kaur G."/>
            <person name="Nair G.R."/>
            <person name="Dhawan D.K."/>
            <person name="Kochhar R.K."/>
            <person name="Mayilraj S."/>
            <person name="Bhadada S.K."/>
        </authorList>
    </citation>
    <scope>NUCLEOTIDE SEQUENCE [LARGE SCALE GENOMIC DNA]</scope>
    <source>
        <strain evidence="2 3">CD08_5</strain>
    </source>
</reference>
<keyword evidence="1" id="KW-1133">Transmembrane helix</keyword>
<accession>A0A0W8I5Q1</accession>
<evidence type="ECO:0008006" key="4">
    <source>
        <dbReference type="Google" id="ProtNLM"/>
    </source>
</evidence>
<dbReference type="Proteomes" id="UP000054837">
    <property type="component" value="Unassembled WGS sequence"/>
</dbReference>
<feature type="transmembrane region" description="Helical" evidence="1">
    <location>
        <begin position="64"/>
        <end position="84"/>
    </location>
</feature>
<gene>
    <name evidence="2" type="ORF">AVL62_01880</name>
</gene>
<dbReference type="EMBL" id="LQBL01000028">
    <property type="protein sequence ID" value="KUG53559.1"/>
    <property type="molecule type" value="Genomic_DNA"/>
</dbReference>
<dbReference type="RefSeq" id="WP_058891568.1">
    <property type="nucleotide sequence ID" value="NZ_BAABLU010000003.1"/>
</dbReference>
<dbReference type="OrthoDB" id="3216131at2"/>
<organism evidence="2 3">
    <name type="scientific">Serinicoccus chungangensis</name>
    <dbReference type="NCBI Taxonomy" id="767452"/>
    <lineage>
        <taxon>Bacteria</taxon>
        <taxon>Bacillati</taxon>
        <taxon>Actinomycetota</taxon>
        <taxon>Actinomycetes</taxon>
        <taxon>Micrococcales</taxon>
        <taxon>Ornithinimicrobiaceae</taxon>
        <taxon>Serinicoccus</taxon>
    </lineage>
</organism>
<dbReference type="STRING" id="767452.AVL62_01880"/>
<name>A0A0W8I5Q1_9MICO</name>
<dbReference type="AlphaFoldDB" id="A0A0W8I5Q1"/>